<keyword evidence="5 9" id="KW-0408">Iron</keyword>
<dbReference type="InterPro" id="IPR015928">
    <property type="entry name" value="Aconitase/3IPM_dehydase_swvl"/>
</dbReference>
<dbReference type="Gene3D" id="3.20.19.10">
    <property type="entry name" value="Aconitase, domain 4"/>
    <property type="match status" value="1"/>
</dbReference>
<feature type="domain" description="Aconitase A/isopropylmalate dehydratase small subunit swivel" evidence="12">
    <location>
        <begin position="731"/>
        <end position="858"/>
    </location>
</feature>
<keyword evidence="6 9" id="KW-0411">Iron-sulfur</keyword>
<evidence type="ECO:0000313" key="14">
    <source>
        <dbReference type="Proteomes" id="UP000239735"/>
    </source>
</evidence>
<evidence type="ECO:0000256" key="4">
    <source>
        <dbReference type="ARBA" id="ARBA00022723"/>
    </source>
</evidence>
<dbReference type="InterPro" id="IPR015931">
    <property type="entry name" value="Acnase/IPM_dHydase_lsu_aba_1/3"/>
</dbReference>
<dbReference type="Pfam" id="PF00330">
    <property type="entry name" value="Aconitase"/>
    <property type="match status" value="1"/>
</dbReference>
<comment type="pathway">
    <text evidence="2">Carbohydrate metabolism; tricarboxylic acid cycle; isocitrate from oxaloacetate: step 2/2.</text>
</comment>
<dbReference type="InterPro" id="IPR000573">
    <property type="entry name" value="AconitaseA/IPMdHydase_ssu_swvl"/>
</dbReference>
<reference evidence="14" key="1">
    <citation type="submission" date="2018-02" db="EMBL/GenBank/DDBJ databases">
        <authorList>
            <person name="Hausmann B."/>
        </authorList>
    </citation>
    <scope>NUCLEOTIDE SEQUENCE [LARGE SCALE GENOMIC DNA]</scope>
    <source>
        <strain evidence="14">Peat soil MAG SbA5</strain>
    </source>
</reference>
<sequence length="937" mass="101136">MNSFSSKAVLKSGSRSYTIYRLPALAARGFNLARLPFSLKILLENLLRREDGVNVTAADIEFLAKWDAKAEPSREIAYMPARVLMQDFTGVPAVVDLAAMRDAIKTLGGDPERVNPLAPAELVIDHSVQVDEYGTAAAYEANSLLEFQRNRERYAFLKWGQSAFRNFSAVPPGMGICHQVNLEYLARVVFTTEVNGEWLAYPDTLVGTDSHTTMINGLGVLGWGVGGIEAEAAMLGQPVSMLIPQVVGYKLTGKLREGATATDLVLTITQALRKLGVVGKFVEFYGDGLTQLPLADRATIGNMAPEYGATCGIFPVDQETLRYLRLTGRSEEQIALVEAYYKEQGLFHTAGAPEAEYTQTLSLDLGDVEPSVAGPKRPQDRVLLKDAATSFAQQLPSLLALTAKPLGTRTAAAWERSTVTDSAVAAEDNEGPDTSSAPTGTPLHVTTTVKERFNIDPDKYLDHGSVVLAAITSCTNTSNPSVMIAAGLLAKKAVEKGLCVPPWVKTSLAPGSRVVTDYYQKSGLLPYLEKLRFNVVGYGCTTCIGNSGPLPSDVSKSIEDHGLVAVSVLSGNRNFEGRVNVDVRANYLMSPPLVVAYALAGRISHNFDADPLGTDKGGRPVYLRDIWPSQKEVSEAIEHAVSSEGFRREYATVTEGDASWQGLSFPTGDVYQWEPDSTYIRKAPYFDGMTMTPPPVTDIADARVLALLGDSVTTDHISPAGSIKANGPAGQYLSAHGVKPTDFNSYGSRRGNHEVMVRGTFANVRLRNKLAPGTEGGVTRLLPEGTQMSIFDASVEYAKRGVPLIIIAGKEYGSGSSRDWAAKGPNLLGVRAVLAESFERIHRSNLVGMGILPLQFEAGKSAESLGLTGEEIYSILGFCDRLADKFANGRSVAVSATSPNDEKRLLHATVRIDTPQEIEYFKHGGILQYVLRQLAAK</sequence>
<gene>
    <name evidence="13" type="primary">acnA</name>
    <name evidence="13" type="ORF">SBA5_330010</name>
</gene>
<dbReference type="Gene3D" id="6.10.190.10">
    <property type="match status" value="1"/>
</dbReference>
<protein>
    <recommendedName>
        <fullName evidence="9">Aconitate hydratase</fullName>
        <shortName evidence="9">Aconitase</shortName>
        <ecNumber evidence="9">4.2.1.3</ecNumber>
    </recommendedName>
</protein>
<dbReference type="PRINTS" id="PR00415">
    <property type="entry name" value="ACONITASE"/>
</dbReference>
<proteinExistence type="inferred from homology"/>
<dbReference type="InterPro" id="IPR001030">
    <property type="entry name" value="Acoase/IPM_deHydtase_lsu_aba"/>
</dbReference>
<comment type="similarity">
    <text evidence="3 9">Belongs to the aconitase/IPM isomerase family.</text>
</comment>
<dbReference type="NCBIfam" id="TIGR01341">
    <property type="entry name" value="aconitase_1"/>
    <property type="match status" value="1"/>
</dbReference>
<evidence type="ECO:0000256" key="5">
    <source>
        <dbReference type="ARBA" id="ARBA00023004"/>
    </source>
</evidence>
<dbReference type="AlphaFoldDB" id="A0A2N9LFP2"/>
<dbReference type="CDD" id="cd01580">
    <property type="entry name" value="AcnA_IRP_Swivel"/>
    <property type="match status" value="1"/>
</dbReference>
<dbReference type="EMBL" id="OKRB01000090">
    <property type="protein sequence ID" value="SPE21953.1"/>
    <property type="molecule type" value="Genomic_DNA"/>
</dbReference>
<evidence type="ECO:0000256" key="1">
    <source>
        <dbReference type="ARBA" id="ARBA00001966"/>
    </source>
</evidence>
<evidence type="ECO:0000256" key="8">
    <source>
        <dbReference type="ARBA" id="ARBA00023501"/>
    </source>
</evidence>
<feature type="compositionally biased region" description="Polar residues" evidence="10">
    <location>
        <begin position="432"/>
        <end position="443"/>
    </location>
</feature>
<evidence type="ECO:0000256" key="3">
    <source>
        <dbReference type="ARBA" id="ARBA00007185"/>
    </source>
</evidence>
<dbReference type="OrthoDB" id="9764318at2"/>
<keyword evidence="9" id="KW-0004">4Fe-4S</keyword>
<dbReference type="InterPro" id="IPR018136">
    <property type="entry name" value="Aconitase_4Fe-4S_BS"/>
</dbReference>
<dbReference type="Gene3D" id="3.30.499.10">
    <property type="entry name" value="Aconitase, domain 3"/>
    <property type="match status" value="2"/>
</dbReference>
<organism evidence="13 14">
    <name type="scientific">Candidatus Sulfuritelmatomonas gaucii</name>
    <dbReference type="NCBI Taxonomy" id="2043161"/>
    <lineage>
        <taxon>Bacteria</taxon>
        <taxon>Pseudomonadati</taxon>
        <taxon>Acidobacteriota</taxon>
        <taxon>Terriglobia</taxon>
        <taxon>Terriglobales</taxon>
        <taxon>Acidobacteriaceae</taxon>
        <taxon>Candidatus Sulfuritelmatomonas</taxon>
    </lineage>
</organism>
<evidence type="ECO:0000313" key="13">
    <source>
        <dbReference type="EMBL" id="SPE21953.1"/>
    </source>
</evidence>
<evidence type="ECO:0000256" key="10">
    <source>
        <dbReference type="SAM" id="MobiDB-lite"/>
    </source>
</evidence>
<dbReference type="FunFam" id="3.20.19.10:FF:000001">
    <property type="entry name" value="Aconitate hydratase"/>
    <property type="match status" value="1"/>
</dbReference>
<comment type="function">
    <text evidence="9">Catalyzes the isomerization of citrate to isocitrate via cis-aconitate.</text>
</comment>
<dbReference type="Pfam" id="PF00694">
    <property type="entry name" value="Aconitase_C"/>
    <property type="match status" value="1"/>
</dbReference>
<keyword evidence="4" id="KW-0479">Metal-binding</keyword>
<feature type="region of interest" description="Disordered" evidence="10">
    <location>
        <begin position="418"/>
        <end position="443"/>
    </location>
</feature>
<dbReference type="EC" id="4.2.1.3" evidence="9"/>
<keyword evidence="7 9" id="KW-0456">Lyase</keyword>
<dbReference type="PANTHER" id="PTHR11670">
    <property type="entry name" value="ACONITASE/IRON-RESPONSIVE ELEMENT FAMILY MEMBER"/>
    <property type="match status" value="1"/>
</dbReference>
<accession>A0A2N9LFP2</accession>
<dbReference type="UniPathway" id="UPA00223">
    <property type="reaction ID" value="UER00718"/>
</dbReference>
<name>A0A2N9LFP2_9BACT</name>
<dbReference type="InterPro" id="IPR006249">
    <property type="entry name" value="Aconitase/IRP2"/>
</dbReference>
<dbReference type="InterPro" id="IPR044137">
    <property type="entry name" value="AcnA_IRP_Swivel"/>
</dbReference>
<evidence type="ECO:0000259" key="12">
    <source>
        <dbReference type="Pfam" id="PF00694"/>
    </source>
</evidence>
<evidence type="ECO:0000256" key="7">
    <source>
        <dbReference type="ARBA" id="ARBA00023239"/>
    </source>
</evidence>
<evidence type="ECO:0000256" key="9">
    <source>
        <dbReference type="RuleBase" id="RU361275"/>
    </source>
</evidence>
<dbReference type="SUPFAM" id="SSF52016">
    <property type="entry name" value="LeuD/IlvD-like"/>
    <property type="match status" value="1"/>
</dbReference>
<dbReference type="CDD" id="cd01586">
    <property type="entry name" value="AcnA_IRP"/>
    <property type="match status" value="1"/>
</dbReference>
<dbReference type="GO" id="GO:0051539">
    <property type="term" value="F:4 iron, 4 sulfur cluster binding"/>
    <property type="evidence" value="ECO:0007669"/>
    <property type="project" value="UniProtKB-KW"/>
</dbReference>
<dbReference type="NCBIfam" id="NF009520">
    <property type="entry name" value="PRK12881.1"/>
    <property type="match status" value="1"/>
</dbReference>
<dbReference type="NCBIfam" id="NF006757">
    <property type="entry name" value="PRK09277.1"/>
    <property type="match status" value="1"/>
</dbReference>
<evidence type="ECO:0000256" key="2">
    <source>
        <dbReference type="ARBA" id="ARBA00004717"/>
    </source>
</evidence>
<dbReference type="GO" id="GO:0003994">
    <property type="term" value="F:aconitate hydratase activity"/>
    <property type="evidence" value="ECO:0007669"/>
    <property type="project" value="UniProtKB-EC"/>
</dbReference>
<evidence type="ECO:0000259" key="11">
    <source>
        <dbReference type="Pfam" id="PF00330"/>
    </source>
</evidence>
<dbReference type="PROSITE" id="PS00450">
    <property type="entry name" value="ACONITASE_1"/>
    <property type="match status" value="1"/>
</dbReference>
<dbReference type="GO" id="GO:0046872">
    <property type="term" value="F:metal ion binding"/>
    <property type="evidence" value="ECO:0007669"/>
    <property type="project" value="UniProtKB-KW"/>
</dbReference>
<dbReference type="Proteomes" id="UP000239735">
    <property type="component" value="Unassembled WGS sequence"/>
</dbReference>
<dbReference type="SUPFAM" id="SSF53732">
    <property type="entry name" value="Aconitase iron-sulfur domain"/>
    <property type="match status" value="1"/>
</dbReference>
<dbReference type="InterPro" id="IPR036008">
    <property type="entry name" value="Aconitase_4Fe-4S_dom"/>
</dbReference>
<dbReference type="GO" id="GO:0006099">
    <property type="term" value="P:tricarboxylic acid cycle"/>
    <property type="evidence" value="ECO:0007669"/>
    <property type="project" value="UniProtKB-UniPathway"/>
</dbReference>
<comment type="catalytic activity">
    <reaction evidence="8 9">
        <text>citrate = D-threo-isocitrate</text>
        <dbReference type="Rhea" id="RHEA:10336"/>
        <dbReference type="ChEBI" id="CHEBI:15562"/>
        <dbReference type="ChEBI" id="CHEBI:16947"/>
        <dbReference type="EC" id="4.2.1.3"/>
    </reaction>
</comment>
<feature type="domain" description="Aconitase/3-isopropylmalate dehydratase large subunit alpha/beta/alpha" evidence="11">
    <location>
        <begin position="66"/>
        <end position="601"/>
    </location>
</feature>
<dbReference type="FunFam" id="3.30.499.10:FF:000002">
    <property type="entry name" value="Aconitate hydratase"/>
    <property type="match status" value="1"/>
</dbReference>
<evidence type="ECO:0000256" key="6">
    <source>
        <dbReference type="ARBA" id="ARBA00023014"/>
    </source>
</evidence>
<comment type="cofactor">
    <cofactor evidence="1">
        <name>[4Fe-4S] cluster</name>
        <dbReference type="ChEBI" id="CHEBI:49883"/>
    </cofactor>
</comment>